<feature type="transmembrane region" description="Helical" evidence="5">
    <location>
        <begin position="214"/>
        <end position="233"/>
    </location>
</feature>
<feature type="transmembrane region" description="Helical" evidence="5">
    <location>
        <begin position="375"/>
        <end position="399"/>
    </location>
</feature>
<reference evidence="7" key="1">
    <citation type="submission" date="2021-01" db="EMBL/GenBank/DDBJ databases">
        <title>Metabolic potential, ecology and presence of endohyphal bacteria is reflected in genomic diversity of Mucoromycotina.</title>
        <authorList>
            <person name="Muszewska A."/>
            <person name="Okrasinska A."/>
            <person name="Steczkiewicz K."/>
            <person name="Drgas O."/>
            <person name="Orlowska M."/>
            <person name="Perlinska-Lenart U."/>
            <person name="Aleksandrzak-Piekarczyk T."/>
            <person name="Szatraj K."/>
            <person name="Zielenkiewicz U."/>
            <person name="Pilsyk S."/>
            <person name="Malc E."/>
            <person name="Mieczkowski P."/>
            <person name="Kruszewska J.S."/>
            <person name="Biernat P."/>
            <person name="Pawlowska J."/>
        </authorList>
    </citation>
    <scope>NUCLEOTIDE SEQUENCE</scope>
    <source>
        <strain evidence="7">WA0000018081</strain>
    </source>
</reference>
<dbReference type="PRINTS" id="PR01036">
    <property type="entry name" value="TCRTETB"/>
</dbReference>
<evidence type="ECO:0000259" key="6">
    <source>
        <dbReference type="PROSITE" id="PS50850"/>
    </source>
</evidence>
<evidence type="ECO:0000256" key="1">
    <source>
        <dbReference type="ARBA" id="ARBA00004141"/>
    </source>
</evidence>
<organism evidence="7 8">
    <name type="scientific">Thamnidium elegans</name>
    <dbReference type="NCBI Taxonomy" id="101142"/>
    <lineage>
        <taxon>Eukaryota</taxon>
        <taxon>Fungi</taxon>
        <taxon>Fungi incertae sedis</taxon>
        <taxon>Mucoromycota</taxon>
        <taxon>Mucoromycotina</taxon>
        <taxon>Mucoromycetes</taxon>
        <taxon>Mucorales</taxon>
        <taxon>Mucorineae</taxon>
        <taxon>Mucoraceae</taxon>
        <taxon>Thamnidium</taxon>
    </lineage>
</organism>
<evidence type="ECO:0000313" key="8">
    <source>
        <dbReference type="Proteomes" id="UP000613177"/>
    </source>
</evidence>
<evidence type="ECO:0000256" key="4">
    <source>
        <dbReference type="ARBA" id="ARBA00023136"/>
    </source>
</evidence>
<comment type="caution">
    <text evidence="7">The sequence shown here is derived from an EMBL/GenBank/DDBJ whole genome shotgun (WGS) entry which is preliminary data.</text>
</comment>
<evidence type="ECO:0000256" key="5">
    <source>
        <dbReference type="SAM" id="Phobius"/>
    </source>
</evidence>
<feature type="transmembrane region" description="Helical" evidence="5">
    <location>
        <begin position="483"/>
        <end position="502"/>
    </location>
</feature>
<dbReference type="Gene3D" id="1.20.1250.20">
    <property type="entry name" value="MFS general substrate transporter like domains"/>
    <property type="match status" value="1"/>
</dbReference>
<keyword evidence="4 5" id="KW-0472">Membrane</keyword>
<name>A0A8H7SVR3_9FUNG</name>
<dbReference type="CDD" id="cd17502">
    <property type="entry name" value="MFS_Azr1_MDR_like"/>
    <property type="match status" value="1"/>
</dbReference>
<dbReference type="GO" id="GO:0005886">
    <property type="term" value="C:plasma membrane"/>
    <property type="evidence" value="ECO:0007669"/>
    <property type="project" value="TreeGrafter"/>
</dbReference>
<dbReference type="InterPro" id="IPR036259">
    <property type="entry name" value="MFS_trans_sf"/>
</dbReference>
<keyword evidence="3 5" id="KW-1133">Transmembrane helix</keyword>
<keyword evidence="8" id="KW-1185">Reference proteome</keyword>
<evidence type="ECO:0000256" key="3">
    <source>
        <dbReference type="ARBA" id="ARBA00022989"/>
    </source>
</evidence>
<feature type="transmembrane region" description="Helical" evidence="5">
    <location>
        <begin position="349"/>
        <end position="369"/>
    </location>
</feature>
<dbReference type="Proteomes" id="UP000613177">
    <property type="component" value="Unassembled WGS sequence"/>
</dbReference>
<feature type="transmembrane region" description="Helical" evidence="5">
    <location>
        <begin position="180"/>
        <end position="202"/>
    </location>
</feature>
<dbReference type="InterPro" id="IPR011701">
    <property type="entry name" value="MFS"/>
</dbReference>
<feature type="transmembrane region" description="Helical" evidence="5">
    <location>
        <begin position="85"/>
        <end position="104"/>
    </location>
</feature>
<feature type="transmembrane region" description="Helical" evidence="5">
    <location>
        <begin position="245"/>
        <end position="264"/>
    </location>
</feature>
<dbReference type="AlphaFoldDB" id="A0A8H7SVR3"/>
<feature type="transmembrane region" description="Helical" evidence="5">
    <location>
        <begin position="284"/>
        <end position="304"/>
    </location>
</feature>
<feature type="domain" description="Major facilitator superfamily (MFS) profile" evidence="6">
    <location>
        <begin position="51"/>
        <end position="507"/>
    </location>
</feature>
<keyword evidence="2 5" id="KW-0812">Transmembrane</keyword>
<dbReference type="EMBL" id="JAEPRE010000037">
    <property type="protein sequence ID" value="KAG2235182.1"/>
    <property type="molecule type" value="Genomic_DNA"/>
</dbReference>
<feature type="transmembrane region" description="Helical" evidence="5">
    <location>
        <begin position="116"/>
        <end position="140"/>
    </location>
</feature>
<dbReference type="InterPro" id="IPR020846">
    <property type="entry name" value="MFS_dom"/>
</dbReference>
<dbReference type="Pfam" id="PF07690">
    <property type="entry name" value="MFS_1"/>
    <property type="match status" value="2"/>
</dbReference>
<dbReference type="PANTHER" id="PTHR23501">
    <property type="entry name" value="MAJOR FACILITATOR SUPERFAMILY"/>
    <property type="match status" value="1"/>
</dbReference>
<dbReference type="Gene3D" id="1.20.1720.10">
    <property type="entry name" value="Multidrug resistance protein D"/>
    <property type="match status" value="2"/>
</dbReference>
<evidence type="ECO:0000256" key="2">
    <source>
        <dbReference type="ARBA" id="ARBA00022692"/>
    </source>
</evidence>
<feature type="transmembrane region" description="Helical" evidence="5">
    <location>
        <begin position="420"/>
        <end position="439"/>
    </location>
</feature>
<accession>A0A8H7SVR3</accession>
<feature type="transmembrane region" description="Helical" evidence="5">
    <location>
        <begin position="324"/>
        <end position="342"/>
    </location>
</feature>
<evidence type="ECO:0000313" key="7">
    <source>
        <dbReference type="EMBL" id="KAG2235182.1"/>
    </source>
</evidence>
<feature type="transmembrane region" description="Helical" evidence="5">
    <location>
        <begin position="48"/>
        <end position="73"/>
    </location>
</feature>
<comment type="subcellular location">
    <subcellularLocation>
        <location evidence="1">Membrane</location>
        <topology evidence="1">Multi-pass membrane protein</topology>
    </subcellularLocation>
</comment>
<protein>
    <recommendedName>
        <fullName evidence="6">Major facilitator superfamily (MFS) profile domain-containing protein</fullName>
    </recommendedName>
</protein>
<dbReference type="PROSITE" id="PS50850">
    <property type="entry name" value="MFS"/>
    <property type="match status" value="1"/>
</dbReference>
<gene>
    <name evidence="7" type="ORF">INT48_003526</name>
</gene>
<sequence length="565" mass="61633">MSSSTGPTRRSSVAATLADQNFKGKTDEYFPQNAESVIEEQPKKKTNLFVVFSGLQLSLFLAALDSTIVAPALPRIGSDFNQMTAVSWVATAYILTFDVFQPLFAKFSDIFGRKLILMFGIVVFLIGSLLCAIAGIGGAVPLEQRGSYQGVVNSVFALSSVCGPLIGGSFTDYVTWRWNFYINLPIGAVAMILLFVFLRLPVPQGNLKEKLKRIDYLGAIIVLVFATLFLLAMNFGGQLYPWKSAAVIVPLVLSVLLVAALVYVENKAKEPLMPPRLFKNVSVASVLATNWFFGMTFFSMIYYLPIYFQVVRGDSAMWSGIRLIPMEMMIAVFSTFSGVFISKKGIFKPLLPIGMSLLTICVGLISLFGEDTSYSMIYGCTVIGGTGMGFMFSSAIIALQACAEPKDLGVVTGLGNFTRILGGALGVAIASAILNSSLAKELPKHVPVDIVQKVLDSSEYVRHGCPPEYFDIVLTSYLEALRLIWYIITAMCGVGFCCSLNVRNARVLATPEEEEATLEKIETPPLSSAEYHRHPIDEAIVSVNMEPPKDAIEPHHGADINNRKS</sequence>
<dbReference type="PANTHER" id="PTHR23501:SF102">
    <property type="entry name" value="DRUG TRANSPORTER, PUTATIVE (AFU_ORTHOLOGUE AFUA_3G08530)-RELATED"/>
    <property type="match status" value="1"/>
</dbReference>
<dbReference type="GO" id="GO:0022857">
    <property type="term" value="F:transmembrane transporter activity"/>
    <property type="evidence" value="ECO:0007669"/>
    <property type="project" value="InterPro"/>
</dbReference>
<proteinExistence type="predicted"/>
<dbReference type="SUPFAM" id="SSF103473">
    <property type="entry name" value="MFS general substrate transporter"/>
    <property type="match status" value="1"/>
</dbReference>